<evidence type="ECO:0000313" key="4">
    <source>
        <dbReference type="Proteomes" id="UP000028715"/>
    </source>
</evidence>
<dbReference type="Proteomes" id="UP000028715">
    <property type="component" value="Unassembled WGS sequence"/>
</dbReference>
<keyword evidence="2" id="KW-0812">Transmembrane</keyword>
<comment type="caution">
    <text evidence="3">The sequence shown here is derived from an EMBL/GenBank/DDBJ whole genome shotgun (WGS) entry which is preliminary data.</text>
</comment>
<keyword evidence="2" id="KW-1133">Transmembrane helix</keyword>
<keyword evidence="1" id="KW-0175">Coiled coil</keyword>
<protein>
    <submittedName>
        <fullName evidence="3">Uncharacterized protein</fullName>
    </submittedName>
</protein>
<dbReference type="RefSeq" id="WP_035685109.1">
    <property type="nucleotide sequence ID" value="NZ_JPRL01000001.1"/>
</dbReference>
<keyword evidence="4" id="KW-1185">Reference proteome</keyword>
<sequence>MDENLIDALLNDIQNKPEYILEESDIVRNGATQIQYREIVSFLCENDFIRQPFKNHGKLTILEKGKEVLKLGGWQKYLLKEQQTKEQTAQKAIYDARISKFQARYGKYALPISAISLLVAIGSLLTGILMYQSRIKELEINQEKLKNKIEKIDSVKNNIKQK</sequence>
<name>A0A085ZQ53_9FLAO</name>
<reference evidence="3 4" key="1">
    <citation type="submission" date="2014-07" db="EMBL/GenBank/DDBJ databases">
        <title>Genome of Flavobacterium reichenbachii LMG 25512.</title>
        <authorList>
            <person name="Stropko S.J."/>
            <person name="Pipes S.E."/>
            <person name="Newman J.D."/>
        </authorList>
    </citation>
    <scope>NUCLEOTIDE SEQUENCE [LARGE SCALE GENOMIC DNA]</scope>
    <source>
        <strain evidence="3 4">LMG 25512</strain>
    </source>
</reference>
<dbReference type="EMBL" id="JPRL01000001">
    <property type="protein sequence ID" value="KFF06567.1"/>
    <property type="molecule type" value="Genomic_DNA"/>
</dbReference>
<organism evidence="3 4">
    <name type="scientific">Flavobacterium reichenbachii</name>
    <dbReference type="NCBI Taxonomy" id="362418"/>
    <lineage>
        <taxon>Bacteria</taxon>
        <taxon>Pseudomonadati</taxon>
        <taxon>Bacteroidota</taxon>
        <taxon>Flavobacteriia</taxon>
        <taxon>Flavobacteriales</taxon>
        <taxon>Flavobacteriaceae</taxon>
        <taxon>Flavobacterium</taxon>
    </lineage>
</organism>
<dbReference type="STRING" id="362418.IW19_14080"/>
<evidence type="ECO:0000313" key="3">
    <source>
        <dbReference type="EMBL" id="KFF06567.1"/>
    </source>
</evidence>
<gene>
    <name evidence="3" type="ORF">IW19_14080</name>
</gene>
<keyword evidence="2" id="KW-0472">Membrane</keyword>
<evidence type="ECO:0000256" key="2">
    <source>
        <dbReference type="SAM" id="Phobius"/>
    </source>
</evidence>
<dbReference type="AlphaFoldDB" id="A0A085ZQ53"/>
<feature type="coiled-coil region" evidence="1">
    <location>
        <begin position="128"/>
        <end position="162"/>
    </location>
</feature>
<proteinExistence type="predicted"/>
<evidence type="ECO:0000256" key="1">
    <source>
        <dbReference type="SAM" id="Coils"/>
    </source>
</evidence>
<feature type="transmembrane region" description="Helical" evidence="2">
    <location>
        <begin position="108"/>
        <end position="131"/>
    </location>
</feature>
<accession>A0A085ZQ53</accession>